<organism evidence="3 4">
    <name type="scientific">Bacteroides xylanisolvens</name>
    <dbReference type="NCBI Taxonomy" id="371601"/>
    <lineage>
        <taxon>Bacteria</taxon>
        <taxon>Pseudomonadati</taxon>
        <taxon>Bacteroidota</taxon>
        <taxon>Bacteroidia</taxon>
        <taxon>Bacteroidales</taxon>
        <taxon>Bacteroidaceae</taxon>
        <taxon>Bacteroides</taxon>
    </lineage>
</organism>
<evidence type="ECO:0000313" key="1">
    <source>
        <dbReference type="EMBL" id="KAA9039697.1"/>
    </source>
</evidence>
<reference evidence="5" key="1">
    <citation type="journal article" date="2018" name="J. Anim. Genet.">
        <title>Acquired interbacterial defense systems protect against interspecies antagonism in the human gut microbiome.</title>
        <authorList>
            <person name="Ross B.D."/>
            <person name="Verster A.J."/>
            <person name="Radey M.C."/>
            <person name="Schmidtke D.T."/>
            <person name="Pope C.E."/>
            <person name="Hoffman L.R."/>
            <person name="Hajjar A."/>
            <person name="Peterson S.B."/>
            <person name="Borenstein E."/>
            <person name="Mougous J."/>
        </authorList>
    </citation>
    <scope>NUCLEOTIDE SEQUENCE [LARGE SCALE GENOMIC DNA]</scope>
    <source>
        <strain evidence="5">H204</strain>
    </source>
</reference>
<reference evidence="2 6" key="4">
    <citation type="journal article" date="2019" name="Nat. Med.">
        <title>A library of human gut bacterial isolates paired with longitudinal multiomics data enables mechanistic microbiome research.</title>
        <authorList>
            <person name="Poyet M."/>
            <person name="Groussin M."/>
            <person name="Gibbons S.M."/>
            <person name="Avila-Pacheco J."/>
            <person name="Jiang X."/>
            <person name="Kearney S.M."/>
            <person name="Perrotta A.R."/>
            <person name="Berdy B."/>
            <person name="Zhao S."/>
            <person name="Lieberman T.D."/>
            <person name="Swanson P.K."/>
            <person name="Smith M."/>
            <person name="Roesemann S."/>
            <person name="Alexander J.E."/>
            <person name="Rich S.A."/>
            <person name="Livny J."/>
            <person name="Vlamakis H."/>
            <person name="Clish C."/>
            <person name="Bullock K."/>
            <person name="Deik A."/>
            <person name="Scott J."/>
            <person name="Pierce K.A."/>
            <person name="Xavier R.J."/>
            <person name="Alm E.J."/>
        </authorList>
    </citation>
    <scope>NUCLEOTIDE SEQUENCE [LARGE SCALE GENOMIC DNA]</scope>
    <source>
        <strain evidence="2 6">BIOML-A73</strain>
    </source>
</reference>
<dbReference type="Pfam" id="PF05973">
    <property type="entry name" value="Gp49"/>
    <property type="match status" value="1"/>
</dbReference>
<dbReference type="Proteomes" id="UP000284495">
    <property type="component" value="Unassembled WGS sequence"/>
</dbReference>
<reference evidence="3 4" key="2">
    <citation type="submission" date="2018-08" db="EMBL/GenBank/DDBJ databases">
        <title>A genome reference for cultivated species of the human gut microbiota.</title>
        <authorList>
            <person name="Zou Y."/>
            <person name="Xue W."/>
            <person name="Luo G."/>
        </authorList>
    </citation>
    <scope>NUCLEOTIDE SEQUENCE [LARGE SCALE GENOMIC DNA]</scope>
    <source>
        <strain evidence="3 4">AF38-2</strain>
    </source>
</reference>
<reference evidence="1" key="3">
    <citation type="journal article" date="2019" name="bioRxiv">
        <title>Acquired interbacterial defense systems protect against interspecies antagonism in the human gut microbiome.</title>
        <authorList>
            <person name="Ross B.D."/>
            <person name="Verster A.J."/>
            <person name="Radey M.C."/>
            <person name="Schmidtke D.T."/>
            <person name="Pope C.E."/>
            <person name="Hoffman L.R."/>
            <person name="Hajjar A.M."/>
            <person name="Peterson S.B."/>
            <person name="Borenstein E."/>
            <person name="Mougous J.D."/>
        </authorList>
    </citation>
    <scope>NUCLEOTIDE SEQUENCE</scope>
    <source>
        <strain evidence="1">H204</strain>
    </source>
</reference>
<proteinExistence type="predicted"/>
<dbReference type="Proteomes" id="UP000327007">
    <property type="component" value="Unassembled WGS sequence"/>
</dbReference>
<evidence type="ECO:0000313" key="2">
    <source>
        <dbReference type="EMBL" id="KAB6087226.1"/>
    </source>
</evidence>
<dbReference type="Proteomes" id="UP000474077">
    <property type="component" value="Unassembled WGS sequence"/>
</dbReference>
<name>A0A415KG90_9BACE</name>
<accession>A0A415KG90</accession>
<gene>
    <name evidence="3" type="ORF">DW027_16745</name>
    <name evidence="1" type="ORF">F6S82_20885</name>
    <name evidence="2" type="ORF">GA560_00975</name>
</gene>
<protein>
    <submittedName>
        <fullName evidence="3">Type II toxin-antitoxin system RelE/ParE family toxin</fullName>
    </submittedName>
</protein>
<evidence type="ECO:0000313" key="3">
    <source>
        <dbReference type="EMBL" id="RHL35290.1"/>
    </source>
</evidence>
<dbReference type="InterPro" id="IPR009241">
    <property type="entry name" value="HigB-like"/>
</dbReference>
<evidence type="ECO:0000313" key="5">
    <source>
        <dbReference type="Proteomes" id="UP000327007"/>
    </source>
</evidence>
<dbReference type="EMBL" id="WDER01000001">
    <property type="protein sequence ID" value="KAB6087226.1"/>
    <property type="molecule type" value="Genomic_DNA"/>
</dbReference>
<dbReference type="RefSeq" id="WP_049701512.1">
    <property type="nucleotide sequence ID" value="NZ_CP041230.1"/>
</dbReference>
<sequence>MEEKARFNVIYMDEAVKFLESLDEKVRGKIAYNIGKAMLVIDKELFKKMGDSDIWEFRTLYGGMSYRLLAFWDTDEETLVIATNGFVKKTQKTPLKEIAKAEELRKLYFNSKK</sequence>
<evidence type="ECO:0000313" key="6">
    <source>
        <dbReference type="Proteomes" id="UP000474077"/>
    </source>
</evidence>
<reference evidence="1" key="5">
    <citation type="submission" date="2019-09" db="EMBL/GenBank/DDBJ databases">
        <authorList>
            <person name="Ross B.D."/>
            <person name="Verster A.J."/>
            <person name="Radey M.C."/>
            <person name="Schmidtke D.T."/>
            <person name="Pope C.E."/>
            <person name="Hoffman L.R."/>
            <person name="Hajjar A.M."/>
            <person name="Peterson S.B."/>
            <person name="Borenstein E."/>
            <person name="Mougous J.D."/>
        </authorList>
    </citation>
    <scope>NUCLEOTIDE SEQUENCE</scope>
    <source>
        <strain evidence="1">H204</strain>
    </source>
</reference>
<evidence type="ECO:0000313" key="4">
    <source>
        <dbReference type="Proteomes" id="UP000284495"/>
    </source>
</evidence>
<dbReference type="EMBL" id="QROO01000023">
    <property type="protein sequence ID" value="RHL35290.1"/>
    <property type="molecule type" value="Genomic_DNA"/>
</dbReference>
<dbReference type="AlphaFoldDB" id="A0A415KG90"/>
<dbReference type="EMBL" id="VYQC01000015">
    <property type="protein sequence ID" value="KAA9039697.1"/>
    <property type="molecule type" value="Genomic_DNA"/>
</dbReference>
<comment type="caution">
    <text evidence="3">The sequence shown here is derived from an EMBL/GenBank/DDBJ whole genome shotgun (WGS) entry which is preliminary data.</text>
</comment>